<dbReference type="Pfam" id="PF19054">
    <property type="entry name" value="DUF5753"/>
    <property type="match status" value="1"/>
</dbReference>
<accession>A0A8J7GQU9</accession>
<dbReference type="CDD" id="cd00093">
    <property type="entry name" value="HTH_XRE"/>
    <property type="match status" value="1"/>
</dbReference>
<dbReference type="Gene3D" id="1.10.260.40">
    <property type="entry name" value="lambda repressor-like DNA-binding domains"/>
    <property type="match status" value="1"/>
</dbReference>
<dbReference type="EMBL" id="JADOUF010000001">
    <property type="protein sequence ID" value="MBG6141742.1"/>
    <property type="molecule type" value="Genomic_DNA"/>
</dbReference>
<dbReference type="RefSeq" id="WP_197008124.1">
    <property type="nucleotide sequence ID" value="NZ_BONS01000013.1"/>
</dbReference>
<protein>
    <submittedName>
        <fullName evidence="2">Transcriptional regulator with XRE-family HTH domain</fullName>
    </submittedName>
</protein>
<reference evidence="2" key="1">
    <citation type="submission" date="2020-11" db="EMBL/GenBank/DDBJ databases">
        <title>Sequencing the genomes of 1000 actinobacteria strains.</title>
        <authorList>
            <person name="Klenk H.-P."/>
        </authorList>
    </citation>
    <scope>NUCLEOTIDE SEQUENCE</scope>
    <source>
        <strain evidence="2">DSM 45356</strain>
    </source>
</reference>
<dbReference type="Proteomes" id="UP000622552">
    <property type="component" value="Unassembled WGS sequence"/>
</dbReference>
<dbReference type="AlphaFoldDB" id="A0A8J7GQU9"/>
<dbReference type="SMART" id="SM00530">
    <property type="entry name" value="HTH_XRE"/>
    <property type="match status" value="1"/>
</dbReference>
<organism evidence="2 3">
    <name type="scientific">Longispora fulva</name>
    <dbReference type="NCBI Taxonomy" id="619741"/>
    <lineage>
        <taxon>Bacteria</taxon>
        <taxon>Bacillati</taxon>
        <taxon>Actinomycetota</taxon>
        <taxon>Actinomycetes</taxon>
        <taxon>Micromonosporales</taxon>
        <taxon>Micromonosporaceae</taxon>
        <taxon>Longispora</taxon>
    </lineage>
</organism>
<evidence type="ECO:0000313" key="2">
    <source>
        <dbReference type="EMBL" id="MBG6141742.1"/>
    </source>
</evidence>
<keyword evidence="3" id="KW-1185">Reference proteome</keyword>
<feature type="domain" description="HTH cro/C1-type" evidence="1">
    <location>
        <begin position="17"/>
        <end position="70"/>
    </location>
</feature>
<comment type="caution">
    <text evidence="2">The sequence shown here is derived from an EMBL/GenBank/DDBJ whole genome shotgun (WGS) entry which is preliminary data.</text>
</comment>
<sequence>MANETGTLRSLMLGKQLRELREAAGFTLDAVAEHINKSGGTVSRYENAHVPINWPDVDALLSLYGVHDAAHRAGLIQLAKDAWKRGWWDEYGDVLPGQFLDLVWLESRATRIQIFTLGYVPGLVQSRGYMQALFDEDPSFDAEQRERGIQLRAKRQELLDQLHHPEISVILDESILLRPIGGPATMADQLRHLLVLGDRPGVSIRVLPRDTEMHRALGGGFTLLHLGEPFLPFGYFENLAGCLYVESPKVNKILSTYDDIDRAALDPEASAALIEAASRDLRDHTPERGTVAEK</sequence>
<dbReference type="GO" id="GO:0003677">
    <property type="term" value="F:DNA binding"/>
    <property type="evidence" value="ECO:0007669"/>
    <property type="project" value="InterPro"/>
</dbReference>
<evidence type="ECO:0000313" key="3">
    <source>
        <dbReference type="Proteomes" id="UP000622552"/>
    </source>
</evidence>
<evidence type="ECO:0000259" key="1">
    <source>
        <dbReference type="PROSITE" id="PS50943"/>
    </source>
</evidence>
<dbReference type="InterPro" id="IPR043917">
    <property type="entry name" value="DUF5753"/>
</dbReference>
<name>A0A8J7GQU9_9ACTN</name>
<dbReference type="Pfam" id="PF13560">
    <property type="entry name" value="HTH_31"/>
    <property type="match status" value="1"/>
</dbReference>
<dbReference type="InterPro" id="IPR010982">
    <property type="entry name" value="Lambda_DNA-bd_dom_sf"/>
</dbReference>
<gene>
    <name evidence="2" type="ORF">IW245_007936</name>
</gene>
<dbReference type="PROSITE" id="PS50943">
    <property type="entry name" value="HTH_CROC1"/>
    <property type="match status" value="1"/>
</dbReference>
<dbReference type="SUPFAM" id="SSF47413">
    <property type="entry name" value="lambda repressor-like DNA-binding domains"/>
    <property type="match status" value="1"/>
</dbReference>
<dbReference type="InterPro" id="IPR001387">
    <property type="entry name" value="Cro/C1-type_HTH"/>
</dbReference>
<proteinExistence type="predicted"/>